<reference evidence="2" key="1">
    <citation type="journal article" date="2021" name="PeerJ">
        <title>Extensive microbial diversity within the chicken gut microbiome revealed by metagenomics and culture.</title>
        <authorList>
            <person name="Gilroy R."/>
            <person name="Ravi A."/>
            <person name="Getino M."/>
            <person name="Pursley I."/>
            <person name="Horton D.L."/>
            <person name="Alikhan N.F."/>
            <person name="Baker D."/>
            <person name="Gharbi K."/>
            <person name="Hall N."/>
            <person name="Watson M."/>
            <person name="Adriaenssens E.M."/>
            <person name="Foster-Nyarko E."/>
            <person name="Jarju S."/>
            <person name="Secka A."/>
            <person name="Antonio M."/>
            <person name="Oren A."/>
            <person name="Chaudhuri R.R."/>
            <person name="La Ragione R."/>
            <person name="Hildebrand F."/>
            <person name="Pallen M.J."/>
        </authorList>
    </citation>
    <scope>NUCLEOTIDE SEQUENCE</scope>
    <source>
        <strain evidence="2">CHK196-3914</strain>
    </source>
</reference>
<keyword evidence="2" id="KW-0808">Transferase</keyword>
<protein>
    <submittedName>
        <fullName evidence="2">ATP-dependent sacrificial sulfur transferase LarE</fullName>
    </submittedName>
</protein>
<dbReference type="PIRSF" id="PIRSF006661">
    <property type="entry name" value="PP-lp_UCP006661"/>
    <property type="match status" value="1"/>
</dbReference>
<evidence type="ECO:0000313" key="2">
    <source>
        <dbReference type="EMBL" id="HIZ75895.1"/>
    </source>
</evidence>
<dbReference type="InterPro" id="IPR014729">
    <property type="entry name" value="Rossmann-like_a/b/a_fold"/>
</dbReference>
<dbReference type="PANTHER" id="PTHR43169">
    <property type="entry name" value="EXSB FAMILY PROTEIN"/>
    <property type="match status" value="1"/>
</dbReference>
<dbReference type="SUPFAM" id="SSF52402">
    <property type="entry name" value="Adenine nucleotide alpha hydrolases-like"/>
    <property type="match status" value="1"/>
</dbReference>
<sequence>MTLEQFFHTAPRAAAAFSGGTDSAFLLWAAKRYGCEVHAYYVKTAFQPDFELADAKRLSEELDIPLKVIRADILSVPGAAENGPKRCYYCKKALFSLIWDNVRRDGHTLLLDGTNASDDAGDRPGMQALKELHVRSPLRECGITKEEVRRQSKEAGIFTWNKPAYACLATRIPTGMRITGEDLDRVEKAESTLAGMGFADFRVRLMPDGARLQFTEAQMELALEKRKEICSRLEPLFPAVLLDMAGRKPSA</sequence>
<evidence type="ECO:0000256" key="1">
    <source>
        <dbReference type="PIRSR" id="PIRSR006661-1"/>
    </source>
</evidence>
<evidence type="ECO:0000313" key="3">
    <source>
        <dbReference type="Proteomes" id="UP000824116"/>
    </source>
</evidence>
<dbReference type="CDD" id="cd01990">
    <property type="entry name" value="LarE-like"/>
    <property type="match status" value="1"/>
</dbReference>
<organism evidence="2 3">
    <name type="scientific">Candidatus Mediterraneibacter stercoravium</name>
    <dbReference type="NCBI Taxonomy" id="2838685"/>
    <lineage>
        <taxon>Bacteria</taxon>
        <taxon>Bacillati</taxon>
        <taxon>Bacillota</taxon>
        <taxon>Clostridia</taxon>
        <taxon>Lachnospirales</taxon>
        <taxon>Lachnospiraceae</taxon>
        <taxon>Mediterraneibacter</taxon>
    </lineage>
</organism>
<dbReference type="InterPro" id="IPR018317">
    <property type="entry name" value="QueC"/>
</dbReference>
<feature type="active site" description="Nucleophile and sulfur donor" evidence="1">
    <location>
        <position position="167"/>
    </location>
</feature>
<dbReference type="EMBL" id="DXAY01000269">
    <property type="protein sequence ID" value="HIZ75895.1"/>
    <property type="molecule type" value="Genomic_DNA"/>
</dbReference>
<dbReference type="InterPro" id="IPR052188">
    <property type="entry name" value="Ni-pincer_cofactor_biosynth"/>
</dbReference>
<dbReference type="Pfam" id="PF06508">
    <property type="entry name" value="QueC"/>
    <property type="match status" value="1"/>
</dbReference>
<dbReference type="NCBIfam" id="TIGR00268">
    <property type="entry name" value="ATP-dependent sacrificial sulfur transferase LarE"/>
    <property type="match status" value="1"/>
</dbReference>
<dbReference type="Gene3D" id="3.40.50.620">
    <property type="entry name" value="HUPs"/>
    <property type="match status" value="1"/>
</dbReference>
<comment type="caution">
    <text evidence="2">The sequence shown here is derived from an EMBL/GenBank/DDBJ whole genome shotgun (WGS) entry which is preliminary data.</text>
</comment>
<name>A0A9D2GBU1_9FIRM</name>
<gene>
    <name evidence="2" type="primary">larE</name>
    <name evidence="2" type="ORF">H9723_11750</name>
</gene>
<proteinExistence type="predicted"/>
<dbReference type="PANTHER" id="PTHR43169:SF2">
    <property type="entry name" value="NAD_GMP SYNTHASE DOMAIN-CONTAINING PROTEIN"/>
    <property type="match status" value="1"/>
</dbReference>
<dbReference type="Proteomes" id="UP000824116">
    <property type="component" value="Unassembled WGS sequence"/>
</dbReference>
<dbReference type="GO" id="GO:0016783">
    <property type="term" value="F:sulfurtransferase activity"/>
    <property type="evidence" value="ECO:0007669"/>
    <property type="project" value="InterPro"/>
</dbReference>
<reference evidence="2" key="2">
    <citation type="submission" date="2021-04" db="EMBL/GenBank/DDBJ databases">
        <authorList>
            <person name="Gilroy R."/>
        </authorList>
    </citation>
    <scope>NUCLEOTIDE SEQUENCE</scope>
    <source>
        <strain evidence="2">CHK196-3914</strain>
    </source>
</reference>
<dbReference type="AlphaFoldDB" id="A0A9D2GBU1"/>
<accession>A0A9D2GBU1</accession>
<dbReference type="InterPro" id="IPR005232">
    <property type="entry name" value="LarE"/>
</dbReference>